<accession>A0ABD3UC18</accession>
<feature type="region of interest" description="Disordered" evidence="1">
    <location>
        <begin position="239"/>
        <end position="265"/>
    </location>
</feature>
<dbReference type="InterPro" id="IPR026314">
    <property type="entry name" value="YLP_motif_con_p1"/>
</dbReference>
<evidence type="ECO:0008006" key="4">
    <source>
        <dbReference type="Google" id="ProtNLM"/>
    </source>
</evidence>
<feature type="region of interest" description="Disordered" evidence="1">
    <location>
        <begin position="568"/>
        <end position="618"/>
    </location>
</feature>
<dbReference type="FunFam" id="3.40.50.300:FF:000978">
    <property type="entry name" value="YLP motif-containing protein 1 isoform X3"/>
    <property type="match status" value="1"/>
</dbReference>
<organism evidence="2 3">
    <name type="scientific">Penstemon smallii</name>
    <dbReference type="NCBI Taxonomy" id="265156"/>
    <lineage>
        <taxon>Eukaryota</taxon>
        <taxon>Viridiplantae</taxon>
        <taxon>Streptophyta</taxon>
        <taxon>Embryophyta</taxon>
        <taxon>Tracheophyta</taxon>
        <taxon>Spermatophyta</taxon>
        <taxon>Magnoliopsida</taxon>
        <taxon>eudicotyledons</taxon>
        <taxon>Gunneridae</taxon>
        <taxon>Pentapetalae</taxon>
        <taxon>asterids</taxon>
        <taxon>lamiids</taxon>
        <taxon>Lamiales</taxon>
        <taxon>Plantaginaceae</taxon>
        <taxon>Cheloneae</taxon>
        <taxon>Penstemon</taxon>
    </lineage>
</organism>
<name>A0ABD3UC18_9LAMI</name>
<comment type="caution">
    <text evidence="2">The sequence shown here is derived from an EMBL/GenBank/DDBJ whole genome shotgun (WGS) entry which is preliminary data.</text>
</comment>
<evidence type="ECO:0000313" key="2">
    <source>
        <dbReference type="EMBL" id="KAL3845983.1"/>
    </source>
</evidence>
<dbReference type="PANTHER" id="PTHR13413">
    <property type="entry name" value="YLP MOTIF CONTAINING PROTEIN NUCLEAR PROTEIN ZAP"/>
    <property type="match status" value="1"/>
</dbReference>
<sequence>MEHSWRHIPPTGNFCPVCANSHFPFCPPPPPPQYFQPPPPPPDQFFHRPLPPQPLPYDPFVDPYPQVPRRPWNGNPGYNKDSNVNSGLDYDNGQIKRMRFDPVLSDAAADDERRLRLIRDHGAVNHGLGVRNYKTWSNNTLERTNFGDQVLVDKGNYSRESNVQVKRKYGESLYNVSDNLMQNNGYGNRGHQGENYNNFEQASGNHEMQVYRNAPFQEQRSNHFSLSQHRVMEPKAAYHSSFNPNKDVGSQGLFNGQPPLPDSPPPPLPVELPGFRFPEPVASGPSSSYPIGSRPSLQSPYTLVPHANTSVSMQYSSNANPKSSGYNAEEKQAIQMTSSNTFMGKIGEFPMRHLSSDKPNVIDASLVLKPPHRSSRPDHIVIILRGLPGSGKSYLAKFLRDVEVENGGSAPRVHSMDDYFMTEVEKIEESENSKSSGSVRGKKSVAKKVMEYFYEPEMEEAYRASMLKAFKKTLDEGVFSFVIVDDRNLRVADYAQFWATAKRSGYEVYLLEATYKDPAGCAARNVHGFTLNDIQKMSDEWEEAPSLYMKLDIKSLLHGDDLEENGIEEVDMDTEDANNIGGPYGSEDTNSEKVPRPSKGDLSADGQSNDGHQWDAETQLPTEVTKELGKSKWSNDLDEDDVHKTEVIKRKSNALPGLIKSCSKKGKSVRWADQVGKIGFSIGAGKTVNISLVIGPGPGYNLKSNPLPEEEKLTQRIVKLRRQNIFQEQLRAERESFRAVFDKRKRISGLDLDEE</sequence>
<evidence type="ECO:0000313" key="3">
    <source>
        <dbReference type="Proteomes" id="UP001634393"/>
    </source>
</evidence>
<dbReference type="AlphaFoldDB" id="A0ABD3UC18"/>
<protein>
    <recommendedName>
        <fullName evidence="4">YLP motif-containing protein 1</fullName>
    </recommendedName>
</protein>
<dbReference type="SUPFAM" id="SSF52540">
    <property type="entry name" value="P-loop containing nucleoside triphosphate hydrolases"/>
    <property type="match status" value="1"/>
</dbReference>
<dbReference type="Gene3D" id="3.40.50.300">
    <property type="entry name" value="P-loop containing nucleotide triphosphate hydrolases"/>
    <property type="match status" value="1"/>
</dbReference>
<proteinExistence type="predicted"/>
<gene>
    <name evidence="2" type="ORF">ACJIZ3_003386</name>
</gene>
<keyword evidence="3" id="KW-1185">Reference proteome</keyword>
<reference evidence="2 3" key="1">
    <citation type="submission" date="2024-12" db="EMBL/GenBank/DDBJ databases">
        <title>The unique morphological basis and parallel evolutionary history of personate flowers in Penstemon.</title>
        <authorList>
            <person name="Depatie T.H."/>
            <person name="Wessinger C.A."/>
        </authorList>
    </citation>
    <scope>NUCLEOTIDE SEQUENCE [LARGE SCALE GENOMIC DNA]</scope>
    <source>
        <strain evidence="2">WTNN_2</strain>
        <tissue evidence="2">Leaf</tissue>
    </source>
</reference>
<dbReference type="EMBL" id="JBJXBP010000002">
    <property type="protein sequence ID" value="KAL3845983.1"/>
    <property type="molecule type" value="Genomic_DNA"/>
</dbReference>
<dbReference type="PANTHER" id="PTHR13413:SF0">
    <property type="entry name" value="YLP MOTIF-CONTAINING PROTEIN 1"/>
    <property type="match status" value="1"/>
</dbReference>
<feature type="compositionally biased region" description="Basic and acidic residues" evidence="1">
    <location>
        <begin position="590"/>
        <end position="599"/>
    </location>
</feature>
<evidence type="ECO:0000256" key="1">
    <source>
        <dbReference type="SAM" id="MobiDB-lite"/>
    </source>
</evidence>
<dbReference type="Proteomes" id="UP001634393">
    <property type="component" value="Unassembled WGS sequence"/>
</dbReference>
<dbReference type="InterPro" id="IPR027417">
    <property type="entry name" value="P-loop_NTPase"/>
</dbReference>